<organism evidence="10 11">
    <name type="scientific">Natronococcus occultus SP4</name>
    <dbReference type="NCBI Taxonomy" id="694430"/>
    <lineage>
        <taxon>Archaea</taxon>
        <taxon>Methanobacteriati</taxon>
        <taxon>Methanobacteriota</taxon>
        <taxon>Stenosarchaea group</taxon>
        <taxon>Halobacteria</taxon>
        <taxon>Halobacteriales</taxon>
        <taxon>Natrialbaceae</taxon>
        <taxon>Natronococcus</taxon>
    </lineage>
</organism>
<dbReference type="GO" id="GO:0046872">
    <property type="term" value="F:metal ion binding"/>
    <property type="evidence" value="ECO:0007669"/>
    <property type="project" value="UniProtKB-KW"/>
</dbReference>
<dbReference type="AlphaFoldDB" id="L0K2M2"/>
<evidence type="ECO:0000256" key="4">
    <source>
        <dbReference type="ARBA" id="ARBA00022801"/>
    </source>
</evidence>
<dbReference type="GO" id="GO:0042132">
    <property type="term" value="F:fructose 1,6-bisphosphate 1-phosphatase activity"/>
    <property type="evidence" value="ECO:0007669"/>
    <property type="project" value="UniProtKB-EC"/>
</dbReference>
<dbReference type="SUPFAM" id="SSF56655">
    <property type="entry name" value="Carbohydrate phosphatase"/>
    <property type="match status" value="1"/>
</dbReference>
<name>L0K2M2_9EURY</name>
<feature type="binding site" evidence="8">
    <location>
        <position position="88"/>
    </location>
    <ligand>
        <name>Mg(2+)</name>
        <dbReference type="ChEBI" id="CHEBI:18420"/>
        <label>1</label>
        <note>catalytic</note>
    </ligand>
</feature>
<dbReference type="KEGG" id="nou:Natoc_3856"/>
<feature type="binding site" evidence="8">
    <location>
        <position position="90"/>
    </location>
    <ligand>
        <name>Mg(2+)</name>
        <dbReference type="ChEBI" id="CHEBI:18420"/>
        <label>2</label>
    </ligand>
</feature>
<dbReference type="EC" id="3.1.3.11" evidence="2"/>
<reference evidence="10 11" key="1">
    <citation type="submission" date="2012-11" db="EMBL/GenBank/DDBJ databases">
        <title>FINISHED of Natronococcus occultus SP4, DSM 3396.</title>
        <authorList>
            <consortium name="DOE Joint Genome Institute"/>
            <person name="Eisen J."/>
            <person name="Huntemann M."/>
            <person name="Wei C.-L."/>
            <person name="Han J."/>
            <person name="Detter J.C."/>
            <person name="Han C."/>
            <person name="Tapia R."/>
            <person name="Chen A."/>
            <person name="Kyrpides N."/>
            <person name="Mavromatis K."/>
            <person name="Markowitz V."/>
            <person name="Szeto E."/>
            <person name="Ivanova N."/>
            <person name="Mikhailova N."/>
            <person name="Ovchinnikova G."/>
            <person name="Pagani I."/>
            <person name="Pati A."/>
            <person name="Goodwin L."/>
            <person name="Nordberg H.P."/>
            <person name="Cantor M.N."/>
            <person name="Hua S.X."/>
            <person name="Woyke T."/>
            <person name="Eisen J."/>
            <person name="Klenk H.-P."/>
            <person name="Klenk H.-P."/>
        </authorList>
    </citation>
    <scope>NUCLEOTIDE SEQUENCE [LARGE SCALE GENOMIC DNA]</scope>
    <source>
        <strain evidence="10 11">SP4</strain>
    </source>
</reference>
<feature type="binding site" evidence="8">
    <location>
        <position position="72"/>
    </location>
    <ligand>
        <name>Mg(2+)</name>
        <dbReference type="ChEBI" id="CHEBI:18420"/>
        <label>1</label>
        <note>catalytic</note>
    </ligand>
</feature>
<evidence type="ECO:0000313" key="10">
    <source>
        <dbReference type="EMBL" id="AGB39557.1"/>
    </source>
</evidence>
<dbReference type="OrthoDB" id="58111at2157"/>
<dbReference type="STRING" id="694430.Natoc_3856"/>
<evidence type="ECO:0000256" key="1">
    <source>
        <dbReference type="ARBA" id="ARBA00001273"/>
    </source>
</evidence>
<protein>
    <recommendedName>
        <fullName evidence="2">fructose-bisphosphatase</fullName>
        <ecNumber evidence="2">3.1.3.11</ecNumber>
    </recommendedName>
</protein>
<dbReference type="EMBL" id="CP003929">
    <property type="protein sequence ID" value="AGB39557.1"/>
    <property type="molecule type" value="Genomic_DNA"/>
</dbReference>
<evidence type="ECO:0000256" key="3">
    <source>
        <dbReference type="ARBA" id="ARBA00022723"/>
    </source>
</evidence>
<keyword evidence="4" id="KW-0378">Hydrolase</keyword>
<evidence type="ECO:0000256" key="5">
    <source>
        <dbReference type="ARBA" id="ARBA00022842"/>
    </source>
</evidence>
<dbReference type="PANTHER" id="PTHR20854">
    <property type="entry name" value="INOSITOL MONOPHOSPHATASE"/>
    <property type="match status" value="1"/>
</dbReference>
<evidence type="ECO:0000256" key="2">
    <source>
        <dbReference type="ARBA" id="ARBA00013093"/>
    </source>
</evidence>
<evidence type="ECO:0000256" key="9">
    <source>
        <dbReference type="SAM" id="MobiDB-lite"/>
    </source>
</evidence>
<proteinExistence type="inferred from homology"/>
<feature type="compositionally biased region" description="Basic residues" evidence="9">
    <location>
        <begin position="1"/>
        <end position="10"/>
    </location>
</feature>
<dbReference type="InterPro" id="IPR000760">
    <property type="entry name" value="Inositol_monophosphatase-like"/>
</dbReference>
<dbReference type="GO" id="GO:0006020">
    <property type="term" value="P:inositol metabolic process"/>
    <property type="evidence" value="ECO:0007669"/>
    <property type="project" value="TreeGrafter"/>
</dbReference>
<gene>
    <name evidence="10" type="ORF">Natoc_3856</name>
</gene>
<dbReference type="InterPro" id="IPR020583">
    <property type="entry name" value="Inositol_monoP_metal-BS"/>
</dbReference>
<dbReference type="PANTHER" id="PTHR20854:SF4">
    <property type="entry name" value="INOSITOL-1-MONOPHOSPHATASE-RELATED"/>
    <property type="match status" value="1"/>
</dbReference>
<evidence type="ECO:0000256" key="6">
    <source>
        <dbReference type="ARBA" id="ARBA00023277"/>
    </source>
</evidence>
<comment type="catalytic activity">
    <reaction evidence="1">
        <text>beta-D-fructose 1,6-bisphosphate + H2O = beta-D-fructose 6-phosphate + phosphate</text>
        <dbReference type="Rhea" id="RHEA:11064"/>
        <dbReference type="ChEBI" id="CHEBI:15377"/>
        <dbReference type="ChEBI" id="CHEBI:32966"/>
        <dbReference type="ChEBI" id="CHEBI:43474"/>
        <dbReference type="ChEBI" id="CHEBI:57634"/>
        <dbReference type="EC" id="3.1.3.11"/>
    </reaction>
</comment>
<accession>L0K2M2</accession>
<evidence type="ECO:0000256" key="8">
    <source>
        <dbReference type="PIRSR" id="PIRSR600760-2"/>
    </source>
</evidence>
<dbReference type="Proteomes" id="UP000010878">
    <property type="component" value="Chromosome"/>
</dbReference>
<keyword evidence="11" id="KW-1185">Reference proteome</keyword>
<keyword evidence="5 8" id="KW-0460">Magnesium</keyword>
<evidence type="ECO:0000313" key="11">
    <source>
        <dbReference type="Proteomes" id="UP000010878"/>
    </source>
</evidence>
<dbReference type="eggNOG" id="arCOG01349">
    <property type="taxonomic scope" value="Archaea"/>
</dbReference>
<keyword evidence="6" id="KW-0119">Carbohydrate metabolism</keyword>
<dbReference type="GO" id="GO:0008934">
    <property type="term" value="F:inositol monophosphate 1-phosphatase activity"/>
    <property type="evidence" value="ECO:0007669"/>
    <property type="project" value="TreeGrafter"/>
</dbReference>
<dbReference type="GO" id="GO:0007165">
    <property type="term" value="P:signal transduction"/>
    <property type="evidence" value="ECO:0007669"/>
    <property type="project" value="TreeGrafter"/>
</dbReference>
<dbReference type="Pfam" id="PF00459">
    <property type="entry name" value="Inositol_P"/>
    <property type="match status" value="1"/>
</dbReference>
<dbReference type="PRINTS" id="PR00377">
    <property type="entry name" value="IMPHPHTASES"/>
</dbReference>
<comment type="similarity">
    <text evidence="7">Belongs to the inositol monophosphatase superfamily. FBPase class 4 family.</text>
</comment>
<feature type="binding site" evidence="8">
    <location>
        <position position="91"/>
    </location>
    <ligand>
        <name>Mg(2+)</name>
        <dbReference type="ChEBI" id="CHEBI:18420"/>
        <label>1</label>
        <note>catalytic</note>
    </ligand>
</feature>
<dbReference type="Gene3D" id="3.30.540.10">
    <property type="entry name" value="Fructose-1,6-Bisphosphatase, subunit A, domain 1"/>
    <property type="match status" value="1"/>
</dbReference>
<comment type="cofactor">
    <cofactor evidence="8">
        <name>Mg(2+)</name>
        <dbReference type="ChEBI" id="CHEBI:18420"/>
    </cofactor>
</comment>
<keyword evidence="3 8" id="KW-0479">Metal-binding</keyword>
<feature type="region of interest" description="Disordered" evidence="9">
    <location>
        <begin position="1"/>
        <end position="45"/>
    </location>
</feature>
<evidence type="ECO:0000256" key="7">
    <source>
        <dbReference type="ARBA" id="ARBA00038103"/>
    </source>
</evidence>
<dbReference type="PROSITE" id="PS00629">
    <property type="entry name" value="IMP_1"/>
    <property type="match status" value="1"/>
</dbReference>
<dbReference type="HOGENOM" id="CLU_044118_2_0_2"/>
<sequence>MTGSHRAARRRLLDSRTGSSPRLFLRSRQHPAAGNGDDVVSSAPRPRVDTELEARMLEIVRERFPDHPIRAEESGYHEGDGEYEWLVDPLDGTNNFESGLPAFAASVTVLEDGAPVVGVVSVPLLEELYVGRRDGGVRDDGRPVTAGTDAEPSRATVASVIGHDVKCDPERAAVSETINRAIKDRCKRRLESWAPTVHWGLLARGRLDGIVCYRSDTEEQLLGELFAAESGLRTERGESWFLGAGNEAILETLTEIPRNVLTDRN</sequence>